<dbReference type="InterPro" id="IPR041492">
    <property type="entry name" value="HAD_2"/>
</dbReference>
<dbReference type="SFLD" id="SFLDS00003">
    <property type="entry name" value="Haloacid_Dehalogenase"/>
    <property type="match status" value="1"/>
</dbReference>
<dbReference type="NCBIfam" id="TIGR01549">
    <property type="entry name" value="HAD-SF-IA-v1"/>
    <property type="match status" value="1"/>
</dbReference>
<dbReference type="Gene3D" id="3.40.50.1000">
    <property type="entry name" value="HAD superfamily/HAD-like"/>
    <property type="match status" value="1"/>
</dbReference>
<dbReference type="InterPro" id="IPR023198">
    <property type="entry name" value="PGP-like_dom2"/>
</dbReference>
<dbReference type="InterPro" id="IPR023214">
    <property type="entry name" value="HAD_sf"/>
</dbReference>
<gene>
    <name evidence="1" type="ORF">ENI96_07890</name>
</gene>
<dbReference type="Proteomes" id="UP000886251">
    <property type="component" value="Unassembled WGS sequence"/>
</dbReference>
<keyword evidence="1" id="KW-0378">Hydrolase</keyword>
<evidence type="ECO:0000313" key="1">
    <source>
        <dbReference type="EMBL" id="HEB96337.1"/>
    </source>
</evidence>
<dbReference type="AlphaFoldDB" id="A0A831WAN3"/>
<protein>
    <submittedName>
        <fullName evidence="1">HAD family hydrolase</fullName>
    </submittedName>
</protein>
<comment type="caution">
    <text evidence="1">The sequence shown here is derived from an EMBL/GenBank/DDBJ whole genome shotgun (WGS) entry which is preliminary data.</text>
</comment>
<dbReference type="GO" id="GO:0006281">
    <property type="term" value="P:DNA repair"/>
    <property type="evidence" value="ECO:0007669"/>
    <property type="project" value="TreeGrafter"/>
</dbReference>
<dbReference type="PANTHER" id="PTHR43434:SF24">
    <property type="entry name" value="HYDROLASE-RELATED"/>
    <property type="match status" value="1"/>
</dbReference>
<name>A0A831WAN3_9GAMM</name>
<dbReference type="GO" id="GO:0008967">
    <property type="term" value="F:phosphoglycolate phosphatase activity"/>
    <property type="evidence" value="ECO:0007669"/>
    <property type="project" value="TreeGrafter"/>
</dbReference>
<dbReference type="SFLD" id="SFLDG01129">
    <property type="entry name" value="C1.5:_HAD__Beta-PGM__Phosphata"/>
    <property type="match status" value="1"/>
</dbReference>
<reference evidence="1" key="1">
    <citation type="journal article" date="2020" name="mSystems">
        <title>Genome- and Community-Level Interaction Insights into Carbon Utilization and Element Cycling Functions of Hydrothermarchaeota in Hydrothermal Sediment.</title>
        <authorList>
            <person name="Zhou Z."/>
            <person name="Liu Y."/>
            <person name="Xu W."/>
            <person name="Pan J."/>
            <person name="Luo Z.H."/>
            <person name="Li M."/>
        </authorList>
    </citation>
    <scope>NUCLEOTIDE SEQUENCE [LARGE SCALE GENOMIC DNA]</scope>
    <source>
        <strain evidence="1">HyVt-443</strain>
    </source>
</reference>
<dbReference type="GO" id="GO:0005829">
    <property type="term" value="C:cytosol"/>
    <property type="evidence" value="ECO:0007669"/>
    <property type="project" value="TreeGrafter"/>
</dbReference>
<dbReference type="NCBIfam" id="TIGR01509">
    <property type="entry name" value="HAD-SF-IA-v3"/>
    <property type="match status" value="1"/>
</dbReference>
<dbReference type="EMBL" id="DRKP01000088">
    <property type="protein sequence ID" value="HEB96337.1"/>
    <property type="molecule type" value="Genomic_DNA"/>
</dbReference>
<sequence>MNPCFDLLIFDWDGTLMDSEARIVACMQAAAVDLGLPVPGRERTRDIIGLGLDEAIRSLFPDIDATGTEQMVQRYRHHYLVANETPTPLFEGAAEVVTTLHDAGYLLAVATGKGRRGLDRSLRQTGLEPLFHATRCADESRSKPDPDMLLQLLEELGVEPARALMIGDTEYDLQMAANAGTAGLAVGYGVHSRERLLRHRPVHCIDDIRELTGWLGSSAAGIDHRSRA</sequence>
<dbReference type="InterPro" id="IPR036412">
    <property type="entry name" value="HAD-like_sf"/>
</dbReference>
<evidence type="ECO:0000313" key="2">
    <source>
        <dbReference type="Proteomes" id="UP000886251"/>
    </source>
</evidence>
<organism evidence="1 2">
    <name type="scientific">Sedimenticola thiotaurini</name>
    <dbReference type="NCBI Taxonomy" id="1543721"/>
    <lineage>
        <taxon>Bacteria</taxon>
        <taxon>Pseudomonadati</taxon>
        <taxon>Pseudomonadota</taxon>
        <taxon>Gammaproteobacteria</taxon>
        <taxon>Chromatiales</taxon>
        <taxon>Sedimenticolaceae</taxon>
        <taxon>Sedimenticola</taxon>
    </lineage>
</organism>
<dbReference type="SFLD" id="SFLDG01135">
    <property type="entry name" value="C1.5.6:_HAD__Beta-PGM__Phospha"/>
    <property type="match status" value="1"/>
</dbReference>
<dbReference type="PANTHER" id="PTHR43434">
    <property type="entry name" value="PHOSPHOGLYCOLATE PHOSPHATASE"/>
    <property type="match status" value="1"/>
</dbReference>
<dbReference type="Pfam" id="PF13419">
    <property type="entry name" value="HAD_2"/>
    <property type="match status" value="1"/>
</dbReference>
<accession>A0A831WAN3</accession>
<dbReference type="Gene3D" id="1.10.150.240">
    <property type="entry name" value="Putative phosphatase, domain 2"/>
    <property type="match status" value="1"/>
</dbReference>
<dbReference type="InterPro" id="IPR006439">
    <property type="entry name" value="HAD-SF_hydro_IA"/>
</dbReference>
<proteinExistence type="predicted"/>
<dbReference type="SUPFAM" id="SSF56784">
    <property type="entry name" value="HAD-like"/>
    <property type="match status" value="1"/>
</dbReference>
<dbReference type="InterPro" id="IPR050155">
    <property type="entry name" value="HAD-like_hydrolase_sf"/>
</dbReference>